<evidence type="ECO:0000313" key="1">
    <source>
        <dbReference type="EMBL" id="KAI4831032.1"/>
    </source>
</evidence>
<keyword evidence="2" id="KW-1185">Reference proteome</keyword>
<reference evidence="1" key="1">
    <citation type="submission" date="2022-05" db="EMBL/GenBank/DDBJ databases">
        <title>Chromosome-level genome of Chaenocephalus aceratus.</title>
        <authorList>
            <person name="Park H."/>
        </authorList>
    </citation>
    <scope>NUCLEOTIDE SEQUENCE</scope>
    <source>
        <strain evidence="1">KU_202001</strain>
    </source>
</reference>
<accession>A0ACB9XVD0</accession>
<comment type="caution">
    <text evidence="1">The sequence shown here is derived from an EMBL/GenBank/DDBJ whole genome shotgun (WGS) entry which is preliminary data.</text>
</comment>
<name>A0ACB9XVD0_CHAAC</name>
<proteinExistence type="predicted"/>
<dbReference type="EMBL" id="CM043787">
    <property type="protein sequence ID" value="KAI4831032.1"/>
    <property type="molecule type" value="Genomic_DNA"/>
</dbReference>
<organism evidence="1 2">
    <name type="scientific">Chaenocephalus aceratus</name>
    <name type="common">Blackfin icefish</name>
    <name type="synonym">Chaenichthys aceratus</name>
    <dbReference type="NCBI Taxonomy" id="36190"/>
    <lineage>
        <taxon>Eukaryota</taxon>
        <taxon>Metazoa</taxon>
        <taxon>Chordata</taxon>
        <taxon>Craniata</taxon>
        <taxon>Vertebrata</taxon>
        <taxon>Euteleostomi</taxon>
        <taxon>Actinopterygii</taxon>
        <taxon>Neopterygii</taxon>
        <taxon>Teleostei</taxon>
        <taxon>Neoteleostei</taxon>
        <taxon>Acanthomorphata</taxon>
        <taxon>Eupercaria</taxon>
        <taxon>Perciformes</taxon>
        <taxon>Notothenioidei</taxon>
        <taxon>Channichthyidae</taxon>
        <taxon>Chaenocephalus</taxon>
    </lineage>
</organism>
<feature type="non-terminal residue" evidence="1">
    <location>
        <position position="1337"/>
    </location>
</feature>
<sequence>MEHSSYSVQENSPELGLHSRPSHSVRPHCKTFSIDFLCPPIEEPFLSMSGESQGREASCQAEESVSWKQCIICQSDDDKKGVLVQHPKLESYGLVLQAVQERASLNDGDYVQDDGQQLYQVRTENAGKHLQEAVEMSHNTALKTRLNTCISPDRRKPAILYSPYACEEDMVNTMTTTDKKKEENSMKTIYKAAQVIRKSIATFTKERNVLQVSSDITDVPAELYTMIHWIMVGPAEKLETEKRTRVVDRATLTVSQNIMYGFKSSAQVNYKPSSESASFRSPHARKNPQVLGLALTIHHDTRNKKLMNLLNAHGYSVSHGRALLMETALANAVVENTRAHQGLYVPPFLRKGTFVLFAADNTDFAEDTRDGKGTTHGTITAVYQKIDPSKEPVAEPLIIGDAQSLSVTPYHVDILHCDKPTRHANRSEQFAISRGISESYQLTHLGWVVASALSRMKAGETSSNIPSWAGYNSLLSESLPLTQVGALPLLPEVAHEWSTLLTIIMQANQLRKLAVGEDHPTVITFDMALYEKVVQLLDARPDLKQMVVPRLGELHVVMAALRALGASMENSGIDDAWMEADVYGPATTRQILKCTHYKRALHAHIYSYVALYEMALEEFFKDNPQLKYVCLKATEGVEAACSEGKDIKAESVKQVNRTLLEATAEVITAFQEWEEQKSQHAMFKAMMSYLHRVETILFFVAATRNADLELHLQAGEALSKLFFAMDRIKYKRLWPRYIADMHDLRINHPQTWEELHAGNISVTKSVILFVSVGADHACEHLNKLMKIRSGIIGISNNANARQRFFMVTPELSRLSKEFKSQFDMEADRSTEHHELGPSAVKRAHGTIDKIKAVILSHGNPFTTEGDKLYNVITLAYIPDEYVPQILNADVTGQKLYEDYVSERINGDVSLWAPVKKVNNKMFLSGNKKITVKLRDNTVDLKETKDLFARLMVLARSNRDINQKEAIGNYEFTLTPRALFASNGTILPCHDKSKLISLLEKLTREDVPHEDHQLPQTGSTTHQDAMDTGFIDTTSTDQPSRKIALVDGMVLVQRLSKKPATVVTTKADLTDYLAAKILEYNRGSSKLIITSASGNTRSNKDLLFEENNHEEADTLLIHQAVLASHRNPADAQLMFFSPDTDILVLVTANYDLLLKNTSISMASGVVQIEPLWRALGKERAKALPAFHAFTGADNTGRFSRIGKATWLQIYLKADEDIINALQMLLDEAEVAEGMLSTLASFVCAAYSPKGINIKTIPELRWHLFCKHRAESDKLPPTLGALKQHILRVHVQTRVWAQAAIALQDPQLDPLHNGYFRDSDGMKPTTTEVLPAPKAIIEM</sequence>
<dbReference type="Proteomes" id="UP001057452">
    <property type="component" value="Chromosome 3"/>
</dbReference>
<evidence type="ECO:0000313" key="2">
    <source>
        <dbReference type="Proteomes" id="UP001057452"/>
    </source>
</evidence>
<protein>
    <submittedName>
        <fullName evidence="1">Uncharacterized protein</fullName>
    </submittedName>
</protein>
<gene>
    <name evidence="1" type="ORF">KUCAC02_002633</name>
</gene>